<organism evidence="2">
    <name type="scientific">Trypanosoma vivax (strain Y486)</name>
    <dbReference type="NCBI Taxonomy" id="1055687"/>
    <lineage>
        <taxon>Eukaryota</taxon>
        <taxon>Discoba</taxon>
        <taxon>Euglenozoa</taxon>
        <taxon>Kinetoplastea</taxon>
        <taxon>Metakinetoplastina</taxon>
        <taxon>Trypanosomatida</taxon>
        <taxon>Trypanosomatidae</taxon>
        <taxon>Trypanosoma</taxon>
        <taxon>Duttonella</taxon>
    </lineage>
</organism>
<gene>
    <name evidence="2" type="ORF">TVY486_0905140</name>
</gene>
<proteinExistence type="predicted"/>
<reference evidence="2" key="1">
    <citation type="journal article" date="2012" name="Proc. Natl. Acad. Sci. U.S.A.">
        <title>Antigenic diversity is generated by distinct evolutionary mechanisms in African trypanosome species.</title>
        <authorList>
            <person name="Jackson A.P."/>
            <person name="Berry A."/>
            <person name="Aslett M."/>
            <person name="Allison H.C."/>
            <person name="Burton P."/>
            <person name="Vavrova-Anderson J."/>
            <person name="Brown R."/>
            <person name="Browne H."/>
            <person name="Corton N."/>
            <person name="Hauser H."/>
            <person name="Gamble J."/>
            <person name="Gilderthorp R."/>
            <person name="Marcello L."/>
            <person name="McQuillan J."/>
            <person name="Otto T.D."/>
            <person name="Quail M.A."/>
            <person name="Sanders M.J."/>
            <person name="van Tonder A."/>
            <person name="Ginger M.L."/>
            <person name="Field M.C."/>
            <person name="Barry J.D."/>
            <person name="Hertz-Fowler C."/>
            <person name="Berriman M."/>
        </authorList>
    </citation>
    <scope>NUCLEOTIDE SEQUENCE</scope>
    <source>
        <strain evidence="2">Y486</strain>
    </source>
</reference>
<evidence type="ECO:0000313" key="2">
    <source>
        <dbReference type="EMBL" id="CCC50693.1"/>
    </source>
</evidence>
<protein>
    <submittedName>
        <fullName evidence="2">Uncharacterized protein</fullName>
    </submittedName>
</protein>
<dbReference type="OMA" id="MMDFRDV"/>
<dbReference type="EMBL" id="HE573025">
    <property type="protein sequence ID" value="CCC50693.1"/>
    <property type="molecule type" value="Genomic_DNA"/>
</dbReference>
<name>G0U338_TRYVY</name>
<keyword evidence="1" id="KW-0812">Transmembrane</keyword>
<keyword evidence="1" id="KW-1133">Transmembrane helix</keyword>
<feature type="transmembrane region" description="Helical" evidence="1">
    <location>
        <begin position="781"/>
        <end position="802"/>
    </location>
</feature>
<dbReference type="AlphaFoldDB" id="G0U338"/>
<keyword evidence="1" id="KW-0472">Membrane</keyword>
<accession>G0U338</accession>
<sequence length="804" mass="92041">MKPEKHIDSLEKFIRHVQFPLQPLQHETKVVLDAFFEKGGFLRLCDMAYGTYDGMHYGNFRKAQSWIDIGNLNPNGKVASSLFRLLAPGSHLCKLLESISYPQHDFSLKLKKNWKGVGENEQEFSTCTTKIDLPLSDLYASFHELLGEPAEANLYSLCRSKCPPMLLVPFWEPPLFTRLEASHRQVLTSLRCSPLSYFILRMLIYVVHRTEQGGADVVVAPRSGSPKRTKFSLHFLMAWVCGNRSIEIPFYHRLLVAYIQYFVSPNYVDRMHGKRTLDDVQWTVADVVSGLLLLVPSHLMMKYPKCDLELRREAIRDVGSAALVFRLIPFLTECFLSLFRKGNWKIYLDRWDNHVFFRKKFRMDCVALSEWDVLSPHASFYRNVMLALRQTIISLESFSNCRREHFNNSLELWYAVINPTGNCDEIPDTYVLHHFEAYSFLLTDVLNMVLNSSFLQYIDLTGARMWAKCIEVFTSESIQNIFSEISSSDICSRDGILDTIIKYFTLNWDLEDGSTRIMKPYAEETVSLVVRVYIATESRAQNGDLSADVVDALLDSLGFLKRSFKGLITKAQKYCEAHPSNLASGNIAPDLSHDAEINMNTEEAKDLFFRGIQRSCGLSGPLGLRFPTRSALFAGSCNYLAETNYSDEFPYLVRFTRVADLFIEKVLEVYYSQWIPTCDRGHRLWLLSSNRYTCTSHPEHQAIWVCSECDEVFGNCCRCDPFSSDGSQLALVEEEVPPSSYCSRCLAVFMSDAVVYKSLHTGSVLCSDCASRPFVKKSCRFLAFYITWSCVILSLILTSIIYRF</sequence>
<evidence type="ECO:0000256" key="1">
    <source>
        <dbReference type="SAM" id="Phobius"/>
    </source>
</evidence>
<dbReference type="VEuPathDB" id="TriTrypDB:TvY486_0905140"/>